<dbReference type="AlphaFoldDB" id="A0A835Z7Y6"/>
<keyword evidence="2" id="KW-1185">Reference proteome</keyword>
<evidence type="ECO:0000313" key="2">
    <source>
        <dbReference type="Proteomes" id="UP000664859"/>
    </source>
</evidence>
<comment type="caution">
    <text evidence="1">The sequence shown here is derived from an EMBL/GenBank/DDBJ whole genome shotgun (WGS) entry which is preliminary data.</text>
</comment>
<accession>A0A835Z7Y6</accession>
<dbReference type="EMBL" id="JAFCMP010000062">
    <property type="protein sequence ID" value="KAG5188856.1"/>
    <property type="molecule type" value="Genomic_DNA"/>
</dbReference>
<reference evidence="1" key="1">
    <citation type="submission" date="2021-02" db="EMBL/GenBank/DDBJ databases">
        <title>First Annotated Genome of the Yellow-green Alga Tribonema minus.</title>
        <authorList>
            <person name="Mahan K.M."/>
        </authorList>
    </citation>
    <scope>NUCLEOTIDE SEQUENCE</scope>
    <source>
        <strain evidence="1">UTEX B ZZ1240</strain>
    </source>
</reference>
<name>A0A835Z7Y6_9STRA</name>
<protein>
    <submittedName>
        <fullName evidence="1">Uncharacterized protein</fullName>
    </submittedName>
</protein>
<sequence length="483" mass="53294">MSADKNATAAAALIAHMTSDPTLDPADRDAVNAAIFHWASEQVQVHARYKALLAEGRQGDAAQVRADNGGFVNGAATLESVITKARRTLPEGSAWARHCYAPALTTMVNDASAARVDCASPSRLEYCTSEIIRWATEQAERADHPDAEKVALALGALGGRRAKEGRKREASEEEFDTIIPADLYLHAVAFVRSRIPCETVADVNRAEARMLNRMESTPLLRKFKSAFLDHFKHRQRAGINLMRTLYATEMTKGSQRSLVDTARVLCHRPVRHAARHYDLIRAVEADTSEPAAAELEPVCSPCATLATAQDDTVADTLSDAAQDEHVPTRAVNRQKTAPAMHIEDAVTVVTLALAERLMTCAGEVAAAVSLALEVGAPSKRPRHQAPLPHLCDDLVRRTRREGRQISEHHNAEYHRKCYADMSPHIQGLRTAQSQLGMLLHWIRWERTWSAAGSKASFYQGCTIRQALEGLRSDDRQRELEDER</sequence>
<organism evidence="1 2">
    <name type="scientific">Tribonema minus</name>
    <dbReference type="NCBI Taxonomy" id="303371"/>
    <lineage>
        <taxon>Eukaryota</taxon>
        <taxon>Sar</taxon>
        <taxon>Stramenopiles</taxon>
        <taxon>Ochrophyta</taxon>
        <taxon>PX clade</taxon>
        <taxon>Xanthophyceae</taxon>
        <taxon>Tribonematales</taxon>
        <taxon>Tribonemataceae</taxon>
        <taxon>Tribonema</taxon>
    </lineage>
</organism>
<gene>
    <name evidence="1" type="ORF">JKP88DRAFT_287189</name>
</gene>
<dbReference type="Proteomes" id="UP000664859">
    <property type="component" value="Unassembled WGS sequence"/>
</dbReference>
<evidence type="ECO:0000313" key="1">
    <source>
        <dbReference type="EMBL" id="KAG5188856.1"/>
    </source>
</evidence>
<proteinExistence type="predicted"/>